<dbReference type="EMBL" id="JBANAX010000571">
    <property type="protein sequence ID" value="KAL1202654.1"/>
    <property type="molecule type" value="Genomic_DNA"/>
</dbReference>
<dbReference type="PANTHER" id="PTHR10997">
    <property type="entry name" value="IMPORTIN-7, 8, 11"/>
    <property type="match status" value="1"/>
</dbReference>
<dbReference type="InterPro" id="IPR016024">
    <property type="entry name" value="ARM-type_fold"/>
</dbReference>
<feature type="compositionally biased region" description="Acidic residues" evidence="4">
    <location>
        <begin position="969"/>
        <end position="1007"/>
    </location>
</feature>
<dbReference type="GO" id="GO:0005634">
    <property type="term" value="C:nucleus"/>
    <property type="evidence" value="ECO:0007669"/>
    <property type="project" value="UniProtKB-SubCell"/>
</dbReference>
<feature type="domain" description="Importin N-terminal" evidence="5">
    <location>
        <begin position="30"/>
        <end position="99"/>
    </location>
</feature>
<dbReference type="InterPro" id="IPR011989">
    <property type="entry name" value="ARM-like"/>
</dbReference>
<sequence>MLVADDALVQIVQLLDQTLTSIDGVAVREATEALDLLSTELPHFPYCLLSIASGGESPSQRVAAATYLKNFTRRSTGTEGTISEVSKEFKDQLLLALLQAEPAVLKVLLELLHIVVVSEFVKKNAWPELVQELRSAIEKSSLISSSDSSWSTVNALMVLLTVVKPFQYFLQPKLVKESVPLQLESITKEILVPLVSVLHRVVDKALSNHEWGELEMEKTIHIICKCLYFSVKSHMPSALSPLLGSFCRDMIRILDSLSFDWSVTPSDGYLIRLKAGKRSLLLFVSLVSRHRKYSDKLVPEIVNCSMKIVKHSSNISKLGCLNERIISLAFDVISRVMEIGPGWRLLSPHFSLLLDSAIFPALVLNERDIAEWEEDADEFIRKNLPSELEEISGWREDLFTARKSAMNLLGVLAVSKGPPVSTTNKASSAAFKRKKGEKNRRNNQRCMGDLLVLPFLSKFPVPSKSNILDASTSAAYFGVLMAYGGLQEFIQQQNPEYVASFVRTRVLPIYSTLDCSPYLVASANWVLGELASCLPEEMNADVFSSLLKALAMPDQVEISCYPVRVSAAGGIGSLLENEYQPPEWLPLLQIVIGRIGTEEDEDSILFQLLKSVVDSGSQDIATHIPYIVSLLVSNMLKYMPPSEDPWSQAILGGLETLAAMAETYESSKPEANEENNQATEIWLTGQGTISKALSALLQHAWLATDVPPTSSINHLSTMLRFILVASTNCDLFVELKLSELLVVWADILASWNGWEESEDLSVFDCIEEVVGINNKYGFRSFFLRDMPSPPAMPVRPGSIVESIGSFASKAILEYPSATRRACFCVHTLLHVPDYSSDIEGVGKSLAMVFSEAAFSHFLELREKPSSSWRPLLLAISSCYISYSNIVEGVLEKVISGGFELWVSSLAFSYSLTCDASPLIASEVKLYVMTLVKVIEQLLDVRHGNATDDLARKCFVSLMEASRRLKELNEETDDDEDDGEPEEEETESEETDSDNEDSESDECEETEEEFLERYAIAAAELEDSEDIEEADEEDDEREIDLGHLNEIDPEKLVLSLVEKHHQKVVKLVPSEVISTFLNAFPVYTSFFS</sequence>
<gene>
    <name evidence="6" type="ORF">V5N11_018773</name>
</gene>
<dbReference type="Gene3D" id="1.25.10.10">
    <property type="entry name" value="Leucine-rich Repeat Variant"/>
    <property type="match status" value="1"/>
</dbReference>
<dbReference type="InterPro" id="IPR001494">
    <property type="entry name" value="Importin-beta_N"/>
</dbReference>
<dbReference type="PANTHER" id="PTHR10997:SF29">
    <property type="entry name" value="ARM REPEAT SUPERFAMILY PROTEIN"/>
    <property type="match status" value="1"/>
</dbReference>
<dbReference type="Pfam" id="PF03810">
    <property type="entry name" value="IBN_N"/>
    <property type="match status" value="1"/>
</dbReference>
<accession>A0ABD1A7D2</accession>
<comment type="subcellular location">
    <subcellularLocation>
        <location evidence="1">Nucleus</location>
    </subcellularLocation>
</comment>
<dbReference type="AlphaFoldDB" id="A0ABD1A7D2"/>
<proteinExistence type="predicted"/>
<dbReference type="SUPFAM" id="SSF48371">
    <property type="entry name" value="ARM repeat"/>
    <property type="match status" value="1"/>
</dbReference>
<evidence type="ECO:0000313" key="6">
    <source>
        <dbReference type="EMBL" id="KAL1202654.1"/>
    </source>
</evidence>
<evidence type="ECO:0000256" key="2">
    <source>
        <dbReference type="ARBA" id="ARBA00022448"/>
    </source>
</evidence>
<dbReference type="SMART" id="SM00913">
    <property type="entry name" value="IBN_N"/>
    <property type="match status" value="1"/>
</dbReference>
<organism evidence="6 7">
    <name type="scientific">Cardamine amara subsp. amara</name>
    <dbReference type="NCBI Taxonomy" id="228776"/>
    <lineage>
        <taxon>Eukaryota</taxon>
        <taxon>Viridiplantae</taxon>
        <taxon>Streptophyta</taxon>
        <taxon>Embryophyta</taxon>
        <taxon>Tracheophyta</taxon>
        <taxon>Spermatophyta</taxon>
        <taxon>Magnoliopsida</taxon>
        <taxon>eudicotyledons</taxon>
        <taxon>Gunneridae</taxon>
        <taxon>Pentapetalae</taxon>
        <taxon>rosids</taxon>
        <taxon>malvids</taxon>
        <taxon>Brassicales</taxon>
        <taxon>Brassicaceae</taxon>
        <taxon>Cardamineae</taxon>
        <taxon>Cardamine</taxon>
    </lineage>
</organism>
<comment type="caution">
    <text evidence="6">The sequence shown here is derived from an EMBL/GenBank/DDBJ whole genome shotgun (WGS) entry which is preliminary data.</text>
</comment>
<evidence type="ECO:0000256" key="4">
    <source>
        <dbReference type="SAM" id="MobiDB-lite"/>
    </source>
</evidence>
<feature type="region of interest" description="Disordered" evidence="4">
    <location>
        <begin position="965"/>
        <end position="1007"/>
    </location>
</feature>
<protein>
    <submittedName>
        <fullName evidence="6">Importin beta-like SAD2</fullName>
    </submittedName>
</protein>
<keyword evidence="2" id="KW-0813">Transport</keyword>
<name>A0ABD1A7D2_CARAN</name>
<dbReference type="Proteomes" id="UP001558713">
    <property type="component" value="Unassembled WGS sequence"/>
</dbReference>
<evidence type="ECO:0000256" key="3">
    <source>
        <dbReference type="ARBA" id="ARBA00023242"/>
    </source>
</evidence>
<keyword evidence="7" id="KW-1185">Reference proteome</keyword>
<evidence type="ECO:0000259" key="5">
    <source>
        <dbReference type="SMART" id="SM00913"/>
    </source>
</evidence>
<evidence type="ECO:0000313" key="7">
    <source>
        <dbReference type="Proteomes" id="UP001558713"/>
    </source>
</evidence>
<evidence type="ECO:0000256" key="1">
    <source>
        <dbReference type="ARBA" id="ARBA00004123"/>
    </source>
</evidence>
<reference evidence="6 7" key="1">
    <citation type="submission" date="2024-04" db="EMBL/GenBank/DDBJ databases">
        <title>Genome assembly C_amara_ONT_v2.</title>
        <authorList>
            <person name="Yant L."/>
            <person name="Moore C."/>
            <person name="Slenker M."/>
        </authorList>
    </citation>
    <scope>NUCLEOTIDE SEQUENCE [LARGE SCALE GENOMIC DNA]</scope>
    <source>
        <tissue evidence="6">Leaf</tissue>
    </source>
</reference>
<keyword evidence="3" id="KW-0539">Nucleus</keyword>